<accession>A0AAW2U204</accession>
<comment type="caution">
    <text evidence="1">The sequence shown here is derived from an EMBL/GenBank/DDBJ whole genome shotgun (WGS) entry which is preliminary data.</text>
</comment>
<sequence length="71" mass="7690">MNGSDLRQHCDRPPPKHRATAKLGDLAVICTSKRGDGGITLAERGDLAVAPRFRRRRRSSISSPGLPSPDL</sequence>
<dbReference type="EMBL" id="JACGWN010000013">
    <property type="protein sequence ID" value="KAL0411043.1"/>
    <property type="molecule type" value="Genomic_DNA"/>
</dbReference>
<protein>
    <submittedName>
        <fullName evidence="1">Uncharacterized protein</fullName>
    </submittedName>
</protein>
<evidence type="ECO:0000313" key="1">
    <source>
        <dbReference type="EMBL" id="KAL0411043.1"/>
    </source>
</evidence>
<organism evidence="1">
    <name type="scientific">Sesamum latifolium</name>
    <dbReference type="NCBI Taxonomy" id="2727402"/>
    <lineage>
        <taxon>Eukaryota</taxon>
        <taxon>Viridiplantae</taxon>
        <taxon>Streptophyta</taxon>
        <taxon>Embryophyta</taxon>
        <taxon>Tracheophyta</taxon>
        <taxon>Spermatophyta</taxon>
        <taxon>Magnoliopsida</taxon>
        <taxon>eudicotyledons</taxon>
        <taxon>Gunneridae</taxon>
        <taxon>Pentapetalae</taxon>
        <taxon>asterids</taxon>
        <taxon>lamiids</taxon>
        <taxon>Lamiales</taxon>
        <taxon>Pedaliaceae</taxon>
        <taxon>Sesamum</taxon>
    </lineage>
</organism>
<reference evidence="1" key="2">
    <citation type="journal article" date="2024" name="Plant">
        <title>Genomic evolution and insights into agronomic trait innovations of Sesamum species.</title>
        <authorList>
            <person name="Miao H."/>
            <person name="Wang L."/>
            <person name="Qu L."/>
            <person name="Liu H."/>
            <person name="Sun Y."/>
            <person name="Le M."/>
            <person name="Wang Q."/>
            <person name="Wei S."/>
            <person name="Zheng Y."/>
            <person name="Lin W."/>
            <person name="Duan Y."/>
            <person name="Cao H."/>
            <person name="Xiong S."/>
            <person name="Wang X."/>
            <person name="Wei L."/>
            <person name="Li C."/>
            <person name="Ma Q."/>
            <person name="Ju M."/>
            <person name="Zhao R."/>
            <person name="Li G."/>
            <person name="Mu C."/>
            <person name="Tian Q."/>
            <person name="Mei H."/>
            <person name="Zhang T."/>
            <person name="Gao T."/>
            <person name="Zhang H."/>
        </authorList>
    </citation>
    <scope>NUCLEOTIDE SEQUENCE</scope>
    <source>
        <strain evidence="1">KEN1</strain>
    </source>
</reference>
<name>A0AAW2U204_9LAMI</name>
<gene>
    <name evidence="1" type="ORF">Slati_3694000</name>
</gene>
<proteinExistence type="predicted"/>
<reference evidence="1" key="1">
    <citation type="submission" date="2020-06" db="EMBL/GenBank/DDBJ databases">
        <authorList>
            <person name="Li T."/>
            <person name="Hu X."/>
            <person name="Zhang T."/>
            <person name="Song X."/>
            <person name="Zhang H."/>
            <person name="Dai N."/>
            <person name="Sheng W."/>
            <person name="Hou X."/>
            <person name="Wei L."/>
        </authorList>
    </citation>
    <scope>NUCLEOTIDE SEQUENCE</scope>
    <source>
        <strain evidence="1">KEN1</strain>
        <tissue evidence="1">Leaf</tissue>
    </source>
</reference>
<dbReference type="AlphaFoldDB" id="A0AAW2U204"/>